<name>A0A5N6R894_9ROSI</name>
<evidence type="ECO:0000313" key="1">
    <source>
        <dbReference type="EMBL" id="KAE8056084.1"/>
    </source>
</evidence>
<sequence>MQLSPSLAQPFSHSGEFSGHRRSCTSVAPFSLTPAQGSVNSLSLPLLSLPCCSPSLSHFGNVYGHRQSSPSLAPFSLTPAHKISGHARWKSLGFGHISFSQTRKGSLTLLHRRFLVDSKLVYDTLEGIVQEAAFPSCESVFSYFC</sequence>
<dbReference type="Proteomes" id="UP000327013">
    <property type="component" value="Chromosome 5"/>
</dbReference>
<dbReference type="AlphaFoldDB" id="A0A5N6R894"/>
<accession>A0A5N6R894</accession>
<gene>
    <name evidence="1" type="ORF">FH972_012882</name>
</gene>
<reference evidence="1 2" key="1">
    <citation type="submission" date="2019-06" db="EMBL/GenBank/DDBJ databases">
        <title>A chromosomal-level reference genome of Carpinus fangiana (Coryloideae, Betulaceae).</title>
        <authorList>
            <person name="Yang X."/>
            <person name="Wang Z."/>
            <person name="Zhang L."/>
            <person name="Hao G."/>
            <person name="Liu J."/>
            <person name="Yang Y."/>
        </authorList>
    </citation>
    <scope>NUCLEOTIDE SEQUENCE [LARGE SCALE GENOMIC DNA]</scope>
    <source>
        <strain evidence="1">Cfa_2016G</strain>
        <tissue evidence="1">Leaf</tissue>
    </source>
</reference>
<organism evidence="1 2">
    <name type="scientific">Carpinus fangiana</name>
    <dbReference type="NCBI Taxonomy" id="176857"/>
    <lineage>
        <taxon>Eukaryota</taxon>
        <taxon>Viridiplantae</taxon>
        <taxon>Streptophyta</taxon>
        <taxon>Embryophyta</taxon>
        <taxon>Tracheophyta</taxon>
        <taxon>Spermatophyta</taxon>
        <taxon>Magnoliopsida</taxon>
        <taxon>eudicotyledons</taxon>
        <taxon>Gunneridae</taxon>
        <taxon>Pentapetalae</taxon>
        <taxon>rosids</taxon>
        <taxon>fabids</taxon>
        <taxon>Fagales</taxon>
        <taxon>Betulaceae</taxon>
        <taxon>Carpinus</taxon>
    </lineage>
</organism>
<proteinExistence type="predicted"/>
<evidence type="ECO:0000313" key="2">
    <source>
        <dbReference type="Proteomes" id="UP000327013"/>
    </source>
</evidence>
<keyword evidence="2" id="KW-1185">Reference proteome</keyword>
<protein>
    <submittedName>
        <fullName evidence="1">Uncharacterized protein</fullName>
    </submittedName>
</protein>
<dbReference type="EMBL" id="CM017325">
    <property type="protein sequence ID" value="KAE8056084.1"/>
    <property type="molecule type" value="Genomic_DNA"/>
</dbReference>